<dbReference type="EMBL" id="CAJNXB010005146">
    <property type="protein sequence ID" value="CAF3411501.1"/>
    <property type="molecule type" value="Genomic_DNA"/>
</dbReference>
<dbReference type="Proteomes" id="UP000663825">
    <property type="component" value="Unassembled WGS sequence"/>
</dbReference>
<dbReference type="Proteomes" id="UP000663873">
    <property type="component" value="Unassembled WGS sequence"/>
</dbReference>
<evidence type="ECO:0000313" key="2">
    <source>
        <dbReference type="EMBL" id="CAF4647034.1"/>
    </source>
</evidence>
<keyword evidence="4" id="KW-1185">Reference proteome</keyword>
<organism evidence="1 3">
    <name type="scientific">Rotaria socialis</name>
    <dbReference type="NCBI Taxonomy" id="392032"/>
    <lineage>
        <taxon>Eukaryota</taxon>
        <taxon>Metazoa</taxon>
        <taxon>Spiralia</taxon>
        <taxon>Gnathifera</taxon>
        <taxon>Rotifera</taxon>
        <taxon>Eurotatoria</taxon>
        <taxon>Bdelloidea</taxon>
        <taxon>Philodinida</taxon>
        <taxon>Philodinidae</taxon>
        <taxon>Rotaria</taxon>
    </lineage>
</organism>
<reference evidence="1" key="1">
    <citation type="submission" date="2021-02" db="EMBL/GenBank/DDBJ databases">
        <authorList>
            <person name="Nowell W R."/>
        </authorList>
    </citation>
    <scope>NUCLEOTIDE SEQUENCE</scope>
</reference>
<gene>
    <name evidence="1" type="ORF">TIS948_LOCUS28632</name>
    <name evidence="2" type="ORF">UJA718_LOCUS33483</name>
</gene>
<dbReference type="OrthoDB" id="10311754at2759"/>
<accession>A0A818BGX7</accession>
<evidence type="ECO:0000313" key="3">
    <source>
        <dbReference type="Proteomes" id="UP000663825"/>
    </source>
</evidence>
<dbReference type="AlphaFoldDB" id="A0A818BGX7"/>
<dbReference type="EMBL" id="CAJOBP010029483">
    <property type="protein sequence ID" value="CAF4647034.1"/>
    <property type="molecule type" value="Genomic_DNA"/>
</dbReference>
<feature type="non-terminal residue" evidence="1">
    <location>
        <position position="1"/>
    </location>
</feature>
<comment type="caution">
    <text evidence="1">The sequence shown here is derived from an EMBL/GenBank/DDBJ whole genome shotgun (WGS) entry which is preliminary data.</text>
</comment>
<evidence type="ECO:0000313" key="1">
    <source>
        <dbReference type="EMBL" id="CAF3411501.1"/>
    </source>
</evidence>
<name>A0A818BGX7_9BILA</name>
<sequence length="163" mass="18461">MDNKYKKQTDDIISEKTPTWAPNYDLFLTDGAKWTFDAYVNIKNAQQGQYNVNNTYLIGGNVQLASGIPPGSILTTRLMKTAMASSSQSSSDFQLDTQQQGLYSYSFHNGYTLQGLSTIRMPFVNIHPKYKFYYEASSSIETGQYQGVFMRMYDLTPDSFMPA</sequence>
<evidence type="ECO:0000313" key="4">
    <source>
        <dbReference type="Proteomes" id="UP000663873"/>
    </source>
</evidence>
<proteinExistence type="predicted"/>
<protein>
    <submittedName>
        <fullName evidence="1">Uncharacterized protein</fullName>
    </submittedName>
</protein>